<dbReference type="Gene3D" id="3.40.50.970">
    <property type="match status" value="1"/>
</dbReference>
<dbReference type="InterPro" id="IPR009014">
    <property type="entry name" value="Transketo_C/PFOR_II"/>
</dbReference>
<dbReference type="InterPro" id="IPR005475">
    <property type="entry name" value="Transketolase-like_Pyr-bd"/>
</dbReference>
<dbReference type="InterPro" id="IPR029061">
    <property type="entry name" value="THDP-binding"/>
</dbReference>
<dbReference type="InterPro" id="IPR051157">
    <property type="entry name" value="PDH/Transketolase"/>
</dbReference>
<dbReference type="SUPFAM" id="SSF52518">
    <property type="entry name" value="Thiamin diphosphate-binding fold (THDP-binding)"/>
    <property type="match status" value="1"/>
</dbReference>
<evidence type="ECO:0000313" key="3">
    <source>
        <dbReference type="Proteomes" id="UP000669239"/>
    </source>
</evidence>
<dbReference type="PANTHER" id="PTHR43825">
    <property type="entry name" value="PYRUVATE DEHYDROGENASE E1 COMPONENT"/>
    <property type="match status" value="1"/>
</dbReference>
<feature type="domain" description="Transketolase-like pyrimidine-binding" evidence="1">
    <location>
        <begin position="6"/>
        <end position="171"/>
    </location>
</feature>
<protein>
    <submittedName>
        <fullName evidence="2">Transketolase family protein</fullName>
    </submittedName>
</protein>
<accession>A0ABX2HKP4</accession>
<dbReference type="Pfam" id="PF02779">
    <property type="entry name" value="Transket_pyr"/>
    <property type="match status" value="1"/>
</dbReference>
<dbReference type="SUPFAM" id="SSF52922">
    <property type="entry name" value="TK C-terminal domain-like"/>
    <property type="match status" value="1"/>
</dbReference>
<name>A0ABX2HKP4_9FIRM</name>
<organism evidence="2 3">
    <name type="scientific">Enterocloster aldenensis</name>
    <dbReference type="NCBI Taxonomy" id="358742"/>
    <lineage>
        <taxon>Bacteria</taxon>
        <taxon>Bacillati</taxon>
        <taxon>Bacillota</taxon>
        <taxon>Clostridia</taxon>
        <taxon>Lachnospirales</taxon>
        <taxon>Lachnospiraceae</taxon>
        <taxon>Enterocloster</taxon>
    </lineage>
</organism>
<evidence type="ECO:0000313" key="2">
    <source>
        <dbReference type="EMBL" id="NSJ48953.1"/>
    </source>
</evidence>
<dbReference type="PANTHER" id="PTHR43825:SF1">
    <property type="entry name" value="TRANSKETOLASE-LIKE PYRIMIDINE-BINDING DOMAIN-CONTAINING PROTEIN"/>
    <property type="match status" value="1"/>
</dbReference>
<gene>
    <name evidence="2" type="ORF">G5B36_09615</name>
</gene>
<dbReference type="RefSeq" id="WP_165640912.1">
    <property type="nucleotide sequence ID" value="NZ_JAAITT010000011.1"/>
</dbReference>
<reference evidence="2 3" key="1">
    <citation type="journal article" date="2020" name="Cell Host Microbe">
        <title>Functional and Genomic Variation between Human-Derived Isolates of Lachnospiraceae Reveals Inter- and Intra-Species Diversity.</title>
        <authorList>
            <person name="Sorbara M.T."/>
            <person name="Littmann E.R."/>
            <person name="Fontana E."/>
            <person name="Moody T.U."/>
            <person name="Kohout C.E."/>
            <person name="Gjonbalaj M."/>
            <person name="Eaton V."/>
            <person name="Seok R."/>
            <person name="Leiner I.M."/>
            <person name="Pamer E.G."/>
        </authorList>
    </citation>
    <scope>NUCLEOTIDE SEQUENCE [LARGE SCALE GENOMIC DNA]</scope>
    <source>
        <strain evidence="2 3">MSK.1.17</strain>
    </source>
</reference>
<dbReference type="InterPro" id="IPR033248">
    <property type="entry name" value="Transketolase_C"/>
</dbReference>
<evidence type="ECO:0000259" key="1">
    <source>
        <dbReference type="SMART" id="SM00861"/>
    </source>
</evidence>
<dbReference type="EMBL" id="JAAITT010000011">
    <property type="protein sequence ID" value="NSJ48953.1"/>
    <property type="molecule type" value="Genomic_DNA"/>
</dbReference>
<dbReference type="Pfam" id="PF02780">
    <property type="entry name" value="Transketolase_C"/>
    <property type="match status" value="1"/>
</dbReference>
<dbReference type="SMART" id="SM00861">
    <property type="entry name" value="Transket_pyr"/>
    <property type="match status" value="1"/>
</dbReference>
<dbReference type="Proteomes" id="UP000669239">
    <property type="component" value="Unassembled WGS sequence"/>
</dbReference>
<proteinExistence type="predicted"/>
<dbReference type="CDD" id="cd07033">
    <property type="entry name" value="TPP_PYR_DXS_TK_like"/>
    <property type="match status" value="1"/>
</dbReference>
<keyword evidence="3" id="KW-1185">Reference proteome</keyword>
<dbReference type="Gene3D" id="3.40.50.920">
    <property type="match status" value="1"/>
</dbReference>
<comment type="caution">
    <text evidence="2">The sequence shown here is derived from an EMBL/GenBank/DDBJ whole genome shotgun (WGS) entry which is preliminary data.</text>
</comment>
<sequence length="315" mass="33772">MKQYATDMRTALADTLIELEGTNDRILWLDADLMASSGMNRFKAAYPDKVINCGIQEANMFGVAAGLSEEGFIPFVHSFGAFASRRIADQIFMSGVYARQDVRIVGSDPGISAGPNGGTHISLEDIGILRSLPGTIILEPCDPVQLRSVIAQTTSQRGIFYIRLMRKTKEQFYEEGAVFRLGKASILREGKDLSIITCGTICIKEALKAADALGAEGIQTKIIDMFTIKPLDREAVIKAATGTRAVITLENHNILNGLGSAVAEVIAEEGISIPFRRLGAPDTAGEVGTVDYLLHRFGMDAAAVTAAAKAMLGCV</sequence>